<reference evidence="2" key="1">
    <citation type="journal article" date="2018" name="PLoS Negl. Trop. Dis.">
        <title>Sialome diversity of ticks revealed by RNAseq of single tick salivary glands.</title>
        <authorList>
            <person name="Perner J."/>
            <person name="Kropackova S."/>
            <person name="Kopacek P."/>
            <person name="Ribeiro J.M."/>
        </authorList>
    </citation>
    <scope>NUCLEOTIDE SEQUENCE</scope>
    <source>
        <strain evidence="2">Siblings of single egg batch collected in Ceske Budejovice</strain>
        <tissue evidence="2">Salivary glands</tissue>
    </source>
</reference>
<feature type="signal peptide" evidence="1">
    <location>
        <begin position="1"/>
        <end position="28"/>
    </location>
</feature>
<organism evidence="2">
    <name type="scientific">Ixodes ricinus</name>
    <name type="common">Common tick</name>
    <name type="synonym">Acarus ricinus</name>
    <dbReference type="NCBI Taxonomy" id="34613"/>
    <lineage>
        <taxon>Eukaryota</taxon>
        <taxon>Metazoa</taxon>
        <taxon>Ecdysozoa</taxon>
        <taxon>Arthropoda</taxon>
        <taxon>Chelicerata</taxon>
        <taxon>Arachnida</taxon>
        <taxon>Acari</taxon>
        <taxon>Parasitiformes</taxon>
        <taxon>Ixodida</taxon>
        <taxon>Ixodoidea</taxon>
        <taxon>Ixodidae</taxon>
        <taxon>Ixodinae</taxon>
        <taxon>Ixodes</taxon>
    </lineage>
</organism>
<proteinExistence type="predicted"/>
<name>A0A147BBD9_IXORI</name>
<evidence type="ECO:0000256" key="1">
    <source>
        <dbReference type="SAM" id="SignalP"/>
    </source>
</evidence>
<sequence>MLSRFLFVPCPSQIRCLFFFCVCSGIFATPAKQTSPSGKTGNHPEQVTLRLSASLAAFADVCCRRGGKQCKFGVKPR</sequence>
<dbReference type="EMBL" id="GEGO01007343">
    <property type="protein sequence ID" value="JAR88061.1"/>
    <property type="molecule type" value="Transcribed_RNA"/>
</dbReference>
<keyword evidence="1" id="KW-0732">Signal</keyword>
<evidence type="ECO:0000313" key="2">
    <source>
        <dbReference type="EMBL" id="JAR88061.1"/>
    </source>
</evidence>
<accession>A0A147BBD9</accession>
<feature type="chain" id="PRO_5007541947" evidence="1">
    <location>
        <begin position="29"/>
        <end position="77"/>
    </location>
</feature>
<protein>
    <submittedName>
        <fullName evidence="2">Putative secreted protein</fullName>
    </submittedName>
</protein>
<dbReference type="AlphaFoldDB" id="A0A147BBD9"/>